<dbReference type="GeneID" id="70252887"/>
<gene>
    <name evidence="3" type="ORF">BGW36DRAFT_79903</name>
</gene>
<accession>A0AAD4KHU6</accession>
<evidence type="ECO:0000256" key="2">
    <source>
        <dbReference type="SAM" id="Phobius"/>
    </source>
</evidence>
<evidence type="ECO:0000313" key="4">
    <source>
        <dbReference type="Proteomes" id="UP001201262"/>
    </source>
</evidence>
<feature type="transmembrane region" description="Helical" evidence="2">
    <location>
        <begin position="6"/>
        <end position="27"/>
    </location>
</feature>
<keyword evidence="4" id="KW-1185">Reference proteome</keyword>
<reference evidence="3" key="1">
    <citation type="submission" date="2021-12" db="EMBL/GenBank/DDBJ databases">
        <title>Convergent genome expansion in fungi linked to evolution of root-endophyte symbiosis.</title>
        <authorList>
            <consortium name="DOE Joint Genome Institute"/>
            <person name="Ke Y.-H."/>
            <person name="Bonito G."/>
            <person name="Liao H.-L."/>
            <person name="Looney B."/>
            <person name="Rojas-Flechas A."/>
            <person name="Nash J."/>
            <person name="Hameed K."/>
            <person name="Schadt C."/>
            <person name="Martin F."/>
            <person name="Crous P.W."/>
            <person name="Miettinen O."/>
            <person name="Magnuson J.K."/>
            <person name="Labbe J."/>
            <person name="Jacobson D."/>
            <person name="Doktycz M.J."/>
            <person name="Veneault-Fourrey C."/>
            <person name="Kuo A."/>
            <person name="Mondo S."/>
            <person name="Calhoun S."/>
            <person name="Riley R."/>
            <person name="Ohm R."/>
            <person name="LaButti K."/>
            <person name="Andreopoulos B."/>
            <person name="Pangilinan J."/>
            <person name="Nolan M."/>
            <person name="Tritt A."/>
            <person name="Clum A."/>
            <person name="Lipzen A."/>
            <person name="Daum C."/>
            <person name="Barry K."/>
            <person name="Grigoriev I.V."/>
            <person name="Vilgalys R."/>
        </authorList>
    </citation>
    <scope>NUCLEOTIDE SEQUENCE</scope>
    <source>
        <strain evidence="3">PMI_201</strain>
    </source>
</reference>
<feature type="compositionally biased region" description="Low complexity" evidence="1">
    <location>
        <begin position="97"/>
        <end position="106"/>
    </location>
</feature>
<feature type="compositionally biased region" description="Polar residues" evidence="1">
    <location>
        <begin position="140"/>
        <end position="156"/>
    </location>
</feature>
<keyword evidence="2" id="KW-1133">Transmembrane helix</keyword>
<dbReference type="EMBL" id="JAJTJA010000017">
    <property type="protein sequence ID" value="KAH8688792.1"/>
    <property type="molecule type" value="Genomic_DNA"/>
</dbReference>
<dbReference type="AlphaFoldDB" id="A0AAD4KHU6"/>
<organism evidence="3 4">
    <name type="scientific">Talaromyces proteolyticus</name>
    <dbReference type="NCBI Taxonomy" id="1131652"/>
    <lineage>
        <taxon>Eukaryota</taxon>
        <taxon>Fungi</taxon>
        <taxon>Dikarya</taxon>
        <taxon>Ascomycota</taxon>
        <taxon>Pezizomycotina</taxon>
        <taxon>Eurotiomycetes</taxon>
        <taxon>Eurotiomycetidae</taxon>
        <taxon>Eurotiales</taxon>
        <taxon>Trichocomaceae</taxon>
        <taxon>Talaromyces</taxon>
        <taxon>Talaromyces sect. Bacilispori</taxon>
    </lineage>
</organism>
<feature type="compositionally biased region" description="Low complexity" evidence="1">
    <location>
        <begin position="114"/>
        <end position="124"/>
    </location>
</feature>
<name>A0AAD4KHU6_9EURO</name>
<comment type="caution">
    <text evidence="3">The sequence shown here is derived from an EMBL/GenBank/DDBJ whole genome shotgun (WGS) entry which is preliminary data.</text>
</comment>
<keyword evidence="2" id="KW-0812">Transmembrane</keyword>
<feature type="region of interest" description="Disordered" evidence="1">
    <location>
        <begin position="73"/>
        <end position="168"/>
    </location>
</feature>
<keyword evidence="2" id="KW-0472">Membrane</keyword>
<proteinExistence type="predicted"/>
<dbReference type="Proteomes" id="UP001201262">
    <property type="component" value="Unassembled WGS sequence"/>
</dbReference>
<evidence type="ECO:0000313" key="3">
    <source>
        <dbReference type="EMBL" id="KAH8688792.1"/>
    </source>
</evidence>
<evidence type="ECO:0000256" key="1">
    <source>
        <dbReference type="SAM" id="MobiDB-lite"/>
    </source>
</evidence>
<protein>
    <submittedName>
        <fullName evidence="3">Uncharacterized protein</fullName>
    </submittedName>
</protein>
<dbReference type="RefSeq" id="XP_046065264.1">
    <property type="nucleotide sequence ID" value="XM_046222601.1"/>
</dbReference>
<sequence>MSISASAIIVIAICASGVVVTIMFVFARYFGANFLEINIAGRSQEQDLYMRQVRQRSQAYAYAEALKATGGVSTTRTSQVWSTPDTPGAGAGGSWGQGRSNQQQQGQGQGYPGNGSSNYVNYSSLNEGQYYEQSPYEPGNDNSYFAHNQQQNTPIQLVSPVNAESSTR</sequence>
<feature type="compositionally biased region" description="Polar residues" evidence="1">
    <location>
        <begin position="73"/>
        <end position="85"/>
    </location>
</feature>